<dbReference type="RefSeq" id="WP_146652498.1">
    <property type="nucleotide sequence ID" value="NZ_CP012333.1"/>
</dbReference>
<organism evidence="2 3">
    <name type="scientific">Labilithrix luteola</name>
    <dbReference type="NCBI Taxonomy" id="1391654"/>
    <lineage>
        <taxon>Bacteria</taxon>
        <taxon>Pseudomonadati</taxon>
        <taxon>Myxococcota</taxon>
        <taxon>Polyangia</taxon>
        <taxon>Polyangiales</taxon>
        <taxon>Labilitrichaceae</taxon>
        <taxon>Labilithrix</taxon>
    </lineage>
</organism>
<dbReference type="STRING" id="1391654.AKJ09_08057"/>
<protein>
    <submittedName>
        <fullName evidence="2">Uncharacterized protein</fullName>
    </submittedName>
</protein>
<sequence length="140" mass="14343">MDCLAYGTPVEKDFAIAAMGSLVGLLVTAFTLGYASIEKKHPENVVIALRIWAISAAPPMLSVAFEFVGGGFAKGASIGPGSMLVGVSVFSIMVAPFTFLGSFGAVLPGKGGLAMELLRVTIFLGWLCAAFIALSIAAAI</sequence>
<dbReference type="AlphaFoldDB" id="A0A0K1Q6Q3"/>
<accession>A0A0K1Q6Q3</accession>
<dbReference type="KEGG" id="llu:AKJ09_08057"/>
<keyword evidence="1" id="KW-1133">Transmembrane helix</keyword>
<feature type="transmembrane region" description="Helical" evidence="1">
    <location>
        <begin position="14"/>
        <end position="35"/>
    </location>
</feature>
<feature type="transmembrane region" description="Helical" evidence="1">
    <location>
        <begin position="85"/>
        <end position="108"/>
    </location>
</feature>
<evidence type="ECO:0000313" key="3">
    <source>
        <dbReference type="Proteomes" id="UP000064967"/>
    </source>
</evidence>
<evidence type="ECO:0000313" key="2">
    <source>
        <dbReference type="EMBL" id="AKV01394.1"/>
    </source>
</evidence>
<name>A0A0K1Q6Q3_9BACT</name>
<proteinExistence type="predicted"/>
<reference evidence="2 3" key="1">
    <citation type="submission" date="2015-08" db="EMBL/GenBank/DDBJ databases">
        <authorList>
            <person name="Babu N.S."/>
            <person name="Beckwith C.J."/>
            <person name="Beseler K.G."/>
            <person name="Brison A."/>
            <person name="Carone J.V."/>
            <person name="Caskin T.P."/>
            <person name="Diamond M."/>
            <person name="Durham M.E."/>
            <person name="Foxe J.M."/>
            <person name="Go M."/>
            <person name="Henderson B.A."/>
            <person name="Jones I.B."/>
            <person name="McGettigan J.A."/>
            <person name="Micheletti S.J."/>
            <person name="Nasrallah M.E."/>
            <person name="Ortiz D."/>
            <person name="Piller C.R."/>
            <person name="Privatt S.R."/>
            <person name="Schneider S.L."/>
            <person name="Sharp S."/>
            <person name="Smith T.C."/>
            <person name="Stanton J.D."/>
            <person name="Ullery H.E."/>
            <person name="Wilson R.J."/>
            <person name="Serrano M.G."/>
            <person name="Buck G."/>
            <person name="Lee V."/>
            <person name="Wang Y."/>
            <person name="Carvalho R."/>
            <person name="Voegtly L."/>
            <person name="Shi R."/>
            <person name="Duckworth R."/>
            <person name="Johnson A."/>
            <person name="Loviza R."/>
            <person name="Walstead R."/>
            <person name="Shah Z."/>
            <person name="Kiflezghi M."/>
            <person name="Wade K."/>
            <person name="Ball S.L."/>
            <person name="Bradley K.W."/>
            <person name="Asai D.J."/>
            <person name="Bowman C.A."/>
            <person name="Russell D.A."/>
            <person name="Pope W.H."/>
            <person name="Jacobs-Sera D."/>
            <person name="Hendrix R.W."/>
            <person name="Hatfull G.F."/>
        </authorList>
    </citation>
    <scope>NUCLEOTIDE SEQUENCE [LARGE SCALE GENOMIC DNA]</scope>
    <source>
        <strain evidence="2 3">DSM 27648</strain>
    </source>
</reference>
<keyword evidence="1" id="KW-0812">Transmembrane</keyword>
<keyword evidence="3" id="KW-1185">Reference proteome</keyword>
<gene>
    <name evidence="2" type="ORF">AKJ09_08057</name>
</gene>
<evidence type="ECO:0000256" key="1">
    <source>
        <dbReference type="SAM" id="Phobius"/>
    </source>
</evidence>
<dbReference type="EMBL" id="CP012333">
    <property type="protein sequence ID" value="AKV01394.1"/>
    <property type="molecule type" value="Genomic_DNA"/>
</dbReference>
<keyword evidence="1" id="KW-0472">Membrane</keyword>
<feature type="transmembrane region" description="Helical" evidence="1">
    <location>
        <begin position="120"/>
        <end position="139"/>
    </location>
</feature>
<dbReference type="Proteomes" id="UP000064967">
    <property type="component" value="Chromosome"/>
</dbReference>
<feature type="transmembrane region" description="Helical" evidence="1">
    <location>
        <begin position="47"/>
        <end position="65"/>
    </location>
</feature>